<dbReference type="Pfam" id="PF00271">
    <property type="entry name" value="Helicase_C"/>
    <property type="match status" value="1"/>
</dbReference>
<keyword evidence="2" id="KW-0547">Nucleotide-binding</keyword>
<feature type="domain" description="Helicase ATP-binding" evidence="8">
    <location>
        <begin position="51"/>
        <end position="288"/>
    </location>
</feature>
<dbReference type="FunFam" id="3.40.50.300:FF:000813">
    <property type="entry name" value="helicase POLQ-like isoform X1"/>
    <property type="match status" value="1"/>
</dbReference>
<dbReference type="InterPro" id="IPR027417">
    <property type="entry name" value="P-loop_NTPase"/>
</dbReference>
<evidence type="ECO:0000256" key="7">
    <source>
        <dbReference type="SAM" id="MobiDB-lite"/>
    </source>
</evidence>
<feature type="compositionally biased region" description="Basic and acidic residues" evidence="7">
    <location>
        <begin position="1679"/>
        <end position="1691"/>
    </location>
</feature>
<dbReference type="PANTHER" id="PTHR10133:SF62">
    <property type="entry name" value="DNA POLYMERASE THETA"/>
    <property type="match status" value="1"/>
</dbReference>
<dbReference type="Pfam" id="PF20470">
    <property type="entry name" value="HTH_61"/>
    <property type="match status" value="1"/>
</dbReference>
<dbReference type="Gene3D" id="3.40.50.300">
    <property type="entry name" value="P-loop containing nucleotide triphosphate hydrolases"/>
    <property type="match status" value="3"/>
</dbReference>
<dbReference type="SUPFAM" id="SSF158702">
    <property type="entry name" value="Sec63 N-terminal domain-like"/>
    <property type="match status" value="1"/>
</dbReference>
<dbReference type="SMART" id="SM00490">
    <property type="entry name" value="HELICc"/>
    <property type="match status" value="1"/>
</dbReference>
<dbReference type="Gene3D" id="1.10.150.20">
    <property type="entry name" value="5' to 3' exonuclease, C-terminal subdomain"/>
    <property type="match status" value="1"/>
</dbReference>
<protein>
    <submittedName>
        <fullName evidence="11">DNA polymerase theta</fullName>
    </submittedName>
</protein>
<dbReference type="PROSITE" id="PS51192">
    <property type="entry name" value="HELICASE_ATP_BIND_1"/>
    <property type="match status" value="1"/>
</dbReference>
<feature type="compositionally biased region" description="Low complexity" evidence="7">
    <location>
        <begin position="903"/>
        <end position="918"/>
    </location>
</feature>
<dbReference type="PANTHER" id="PTHR10133">
    <property type="entry name" value="DNA POLYMERASE I"/>
    <property type="match status" value="1"/>
</dbReference>
<feature type="compositionally biased region" description="Polar residues" evidence="7">
    <location>
        <begin position="1291"/>
        <end position="1301"/>
    </location>
</feature>
<dbReference type="GO" id="GO:0003887">
    <property type="term" value="F:DNA-directed DNA polymerase activity"/>
    <property type="evidence" value="ECO:0007669"/>
    <property type="project" value="InterPro"/>
</dbReference>
<keyword evidence="10" id="KW-1185">Reference proteome</keyword>
<dbReference type="SUPFAM" id="SSF56672">
    <property type="entry name" value="DNA/RNA polymerases"/>
    <property type="match status" value="1"/>
</dbReference>
<feature type="region of interest" description="Disordered" evidence="7">
    <location>
        <begin position="1291"/>
        <end position="1310"/>
    </location>
</feature>
<keyword evidence="5" id="KW-0234">DNA repair</keyword>
<evidence type="ECO:0000256" key="2">
    <source>
        <dbReference type="ARBA" id="ARBA00022741"/>
    </source>
</evidence>
<evidence type="ECO:0000313" key="10">
    <source>
        <dbReference type="Proteomes" id="UP000694843"/>
    </source>
</evidence>
<dbReference type="Gene3D" id="1.20.1060.10">
    <property type="entry name" value="Taq DNA Polymerase, Chain T, domain 4"/>
    <property type="match status" value="1"/>
</dbReference>
<reference evidence="11" key="1">
    <citation type="submission" date="2025-08" db="UniProtKB">
        <authorList>
            <consortium name="RefSeq"/>
        </authorList>
    </citation>
    <scope>IDENTIFICATION</scope>
    <source>
        <tissue evidence="11">Whole organism</tissue>
    </source>
</reference>
<feature type="compositionally biased region" description="Polar residues" evidence="7">
    <location>
        <begin position="920"/>
        <end position="936"/>
    </location>
</feature>
<evidence type="ECO:0000256" key="1">
    <source>
        <dbReference type="ARBA" id="ARBA00004123"/>
    </source>
</evidence>
<feature type="region of interest" description="Disordered" evidence="7">
    <location>
        <begin position="1112"/>
        <end position="1140"/>
    </location>
</feature>
<dbReference type="GO" id="GO:0005634">
    <property type="term" value="C:nucleus"/>
    <property type="evidence" value="ECO:0007669"/>
    <property type="project" value="UniProtKB-SubCell"/>
</dbReference>
<name>A0A8B7MYU9_HYAAZ</name>
<dbReference type="GO" id="GO:0006261">
    <property type="term" value="P:DNA-templated DNA replication"/>
    <property type="evidence" value="ECO:0007669"/>
    <property type="project" value="InterPro"/>
</dbReference>
<dbReference type="Proteomes" id="UP000694843">
    <property type="component" value="Unplaced"/>
</dbReference>
<evidence type="ECO:0000256" key="4">
    <source>
        <dbReference type="ARBA" id="ARBA00022840"/>
    </source>
</evidence>
<dbReference type="InterPro" id="IPR043502">
    <property type="entry name" value="DNA/RNA_pol_sf"/>
</dbReference>
<keyword evidence="6" id="KW-0539">Nucleus</keyword>
<keyword evidence="4" id="KW-0067">ATP-binding</keyword>
<proteinExistence type="predicted"/>
<dbReference type="RefSeq" id="XP_018006443.1">
    <property type="nucleotide sequence ID" value="XM_018150954.2"/>
</dbReference>
<dbReference type="GO" id="GO:0003677">
    <property type="term" value="F:DNA binding"/>
    <property type="evidence" value="ECO:0007669"/>
    <property type="project" value="InterPro"/>
</dbReference>
<organism evidence="10 11">
    <name type="scientific">Hyalella azteca</name>
    <name type="common">Amphipod</name>
    <dbReference type="NCBI Taxonomy" id="294128"/>
    <lineage>
        <taxon>Eukaryota</taxon>
        <taxon>Metazoa</taxon>
        <taxon>Ecdysozoa</taxon>
        <taxon>Arthropoda</taxon>
        <taxon>Crustacea</taxon>
        <taxon>Multicrustacea</taxon>
        <taxon>Malacostraca</taxon>
        <taxon>Eumalacostraca</taxon>
        <taxon>Peracarida</taxon>
        <taxon>Amphipoda</taxon>
        <taxon>Senticaudata</taxon>
        <taxon>Talitrida</taxon>
        <taxon>Talitroidea</taxon>
        <taxon>Hyalellidae</taxon>
        <taxon>Hyalella</taxon>
    </lineage>
</organism>
<dbReference type="KEGG" id="hazt:108664374"/>
<dbReference type="Pfam" id="PF00476">
    <property type="entry name" value="DNA_pol_A"/>
    <property type="match status" value="1"/>
</dbReference>
<feature type="compositionally biased region" description="Polar residues" evidence="7">
    <location>
        <begin position="946"/>
        <end position="962"/>
    </location>
</feature>
<dbReference type="InterPro" id="IPR048960">
    <property type="entry name" value="POLQ-like_helical"/>
</dbReference>
<dbReference type="InterPro" id="IPR001098">
    <property type="entry name" value="DNA-dir_DNA_pol_A_palm_dom"/>
</dbReference>
<dbReference type="CDD" id="cd08638">
    <property type="entry name" value="DNA_pol_A_theta"/>
    <property type="match status" value="1"/>
</dbReference>
<dbReference type="Pfam" id="PF00270">
    <property type="entry name" value="DEAD"/>
    <property type="match status" value="1"/>
</dbReference>
<dbReference type="Gene3D" id="3.30.70.370">
    <property type="match status" value="1"/>
</dbReference>
<dbReference type="InterPro" id="IPR057220">
    <property type="entry name" value="DUF7898"/>
</dbReference>
<dbReference type="GO" id="GO:0097681">
    <property type="term" value="P:double-strand break repair via alternative nonhomologous end joining"/>
    <property type="evidence" value="ECO:0007669"/>
    <property type="project" value="TreeGrafter"/>
</dbReference>
<feature type="domain" description="Helicase C-terminal" evidence="9">
    <location>
        <begin position="331"/>
        <end position="534"/>
    </location>
</feature>
<evidence type="ECO:0000313" key="11">
    <source>
        <dbReference type="RefSeq" id="XP_018006443.1"/>
    </source>
</evidence>
<dbReference type="CDD" id="cd18026">
    <property type="entry name" value="DEXHc_POLQ-like"/>
    <property type="match status" value="1"/>
</dbReference>
<dbReference type="SMART" id="SM00482">
    <property type="entry name" value="POLAc"/>
    <property type="match status" value="1"/>
</dbReference>
<dbReference type="PRINTS" id="PR00868">
    <property type="entry name" value="DNAPOLI"/>
</dbReference>
<dbReference type="PROSITE" id="PS51194">
    <property type="entry name" value="HELICASE_CTER"/>
    <property type="match status" value="1"/>
</dbReference>
<comment type="subcellular location">
    <subcellularLocation>
        <location evidence="1">Nucleus</location>
    </subcellularLocation>
</comment>
<dbReference type="InterPro" id="IPR001650">
    <property type="entry name" value="Helicase_C-like"/>
</dbReference>
<dbReference type="InterPro" id="IPR014001">
    <property type="entry name" value="Helicase_ATP-bd"/>
</dbReference>
<feature type="region of interest" description="Disordered" evidence="7">
    <location>
        <begin position="838"/>
        <end position="861"/>
    </location>
</feature>
<accession>A0A8B7MYU9</accession>
<feature type="region of interest" description="Disordered" evidence="7">
    <location>
        <begin position="1236"/>
        <end position="1258"/>
    </location>
</feature>
<dbReference type="InterPro" id="IPR036397">
    <property type="entry name" value="RNaseH_sf"/>
</dbReference>
<dbReference type="InterPro" id="IPR036390">
    <property type="entry name" value="WH_DNA-bd_sf"/>
</dbReference>
<evidence type="ECO:0000256" key="5">
    <source>
        <dbReference type="ARBA" id="ARBA00023204"/>
    </source>
</evidence>
<dbReference type="CDD" id="cd18795">
    <property type="entry name" value="SF2_C_Ski2"/>
    <property type="match status" value="1"/>
</dbReference>
<dbReference type="GeneID" id="108664374"/>
<dbReference type="GO" id="GO:0005524">
    <property type="term" value="F:ATP binding"/>
    <property type="evidence" value="ECO:0007669"/>
    <property type="project" value="UniProtKB-KW"/>
</dbReference>
<evidence type="ECO:0000259" key="9">
    <source>
        <dbReference type="PROSITE" id="PS51194"/>
    </source>
</evidence>
<sequence>MNSSIQLGSHAKDSDLRPGLSHYNLPEAIYQKYEENGIKNLFEWQHQCLQLPDVLQGRNLVYSAPTSAGKTLVAELLLLKRVLETKKKAIFIVPFVSMAKEKTNYLQRVLSGGGVVVEGFMGGQVPAGGLTKVDVAVCTIEKANNLCNRMMQEGTLGDISVVVVDELHLVSDGQRGYLLELLLTKLRFSSLKAERLQLSGHEKTNTLLSTHGDALEGTPLLVSQQGHRENRHHSLFFSQENGGTDTASTNNHLLNSKFRRLQIIGMSATLPNVSLLAEWLDAALYVTDHRPVPLTHLLLNEGSLFTTDMKLIQKLPYEKSAKDPDGVLGLCVQTLLEGFSVLVFCASRARTESLAVAIARHVYTLGSSASVAPCHEAIRKTLDAASLTRVLQVLHDSPAGLDKTLACSLQYGAAFHHAGLTTEERDIIEASFRAGIVRVLVATSTLSSGVNLPARRVIIRSPFSAAGRPLDPLAYHQMAGRAGRKGVDTQGECVLVCSGRQELTVGRELVTAPLPHVTSCLTAHSLTSALKRALLEVVVSGAATSLPDLLDYCRCTLLAACIAERRRDDGAGDDDGVGGLEGNTVQSCIKYLLDNEFISRSGEELSSSPLGRAVLRSGLSPDEGLLVFAELHAARRCLVLDTDFHLVMLVTPIYISCEPDWLALLGVWEALPAAIRRVASLLGVRESFIVQAVKGTISIKSEQQATQLRLQKRFYTALALHDLLQEVPLPDVASKFNINKGLLQSLQQSAATFAGMVKVFCSCLGWRSLWLLVQEFEGCLQFGVRRELCDLAQLPHVSSSTARRLFSAGITSLHQLATTSHRQLVALLEKSAPFASRAHGDQSAALKKNKQKREEGGPEGGGLVWVEGVGLTSIAQEAHLILNDARTHLMKEIGAPEIKWDENNSNLETSSESSIKSTSGDRASTEVKNLGTQNSSPHEKALEPPCSNTTEQSRCASSNSPVVNAEERQSNAKPKACASNEHAPTATSNSNLAEMNENVDEEVNIENNSTEGTNIIGSAGSSAAKCTKDIPLNGEHLVSGNGINSSKINSVKRVFKIDKIPVQRPKPSCIPSKRATTEEYVSGALPEVPSNEAPACGSRVQMDVANVRGEEPGSFVSSRAQDTPHRTIPATSLKTPRKDSMEEDMFADEINSSVTSSLNGSVDAVPPAISTNSDLFSEDEDVFNLPSTGQICGVSQDPPLCRNFEQMNENSPKLPAKPGPVEFVARPVTDVDLVNNEKRSRPVNGSDPERVSGSVLRGSSGLVTDNEFNANNCQDKLITRNLAEVSKKSTLASHQSELSKNSSEKISQDANRPLELEESLLALSLSPWTNETPLVNSIPAVSDEMDCNHDELYENNLPPCDQSLQFNLSHEISQRLRSVPGSNMGQKKAAVGTAFSSKKDKVECKAVCDLNEKDPIADDLKRTRVNFEDEFDDSLGISGSRICSQAITDEFFHPKPLQDDPCDEKSSKRPNVNSLLKSRRIYEPQLDVLPIESSWSELKDDRVLGSLSDLSIYDAIDDRNYKSPVISAKSEQQNVENHSREQAVVNKCVVGNTEQFFVNTQQMAEPHAGNGKYSFSEIDMSDPNDMSALLTPDGKLPQQLDTFIPPDPVTLRQVSTLTCAIKFPQAPEIVISSTSTDIQCPNSSSILEKTLRKPDEAFRPPAAVTRPPLLPKSQVNHTENTDKKKLSSRDESTPLKSCFRYDKNSTPIHFINSKQSKNSETVKRGKENYIGITSDSNNTSANVQRSKSKDLNKAFDLSSSSENDFSRLVSMEEELLDNISGIEPLALSKACPDRDLSKNNTSLKTASPCALTLVLSADQSFSTELDDNDVALDKAQELIFDASPEKEYVNHNVASADEKISSTNVHLADLNKKAAEDSKVTVQLEKKESYLHKNKSNLNYIVSEKNTRSLSSDRVNGCTVRIIDVFKSSNLLKAFLDKLDQQENFSLVLLRNENSSRHQEAVIEEEASQQDMEEMIPEDECVDTGLLGIVVAWQASTAYHLSLASASGEKVSLEERMSAIRRIIVADPDHSTRSSGRSHGSAVHGSAVVWESCSAVASLWRATGIFFTRPIKDVVTAAWLLGSSVFSITALAEEHVPEASWLCRDDEVQARHDGQVSAAGRRAALTLLVMQALELRLQQRHLHHHWLLVEMPAAVVLAKLQLNGMGLCPERYQETVTSITKLLGELESEAHRACGRSFKLSSYTELASVLYKTLRLPPPSDWRQRLSKESLKALKRHHPLPGIVLQWRKLNAALIKMLVPLEKRAEHNTTCGMRRVYPRCYRLTATGRVNMAEPSLQCVPRDVTITTEPRAAGDANKFSTPLMQLLLTGKKNRPSSKQTRVSCRRVIAASAGRVLLAADYCQLELRVLAHCADDARLKRLLAEDDERDVFLRIASDVFGAQQSVVAQQRDLAGMGSKSLAMQLNVSVEEAERKRQEFLEAFPGVKAFMANAVAKARQNGFVATVMGRRRHLENIASQISTLRSQSERQAVNSLIQGSAADIVKSAMVSVDAALTRRYPHQQSVLADVRSCVAGANIHEHFNRQDNLRPQLKVHFVLQLHDELMYEVAEEELLAVAAILKHHMEKTTRLDVPLPVKLKAGPTWGDMTDLIL</sequence>
<keyword evidence="3" id="KW-0227">DNA damage</keyword>
<dbReference type="Pfam" id="PF25453">
    <property type="entry name" value="DUF7898"/>
    <property type="match status" value="1"/>
</dbReference>
<evidence type="ECO:0000256" key="3">
    <source>
        <dbReference type="ARBA" id="ARBA00022763"/>
    </source>
</evidence>
<dbReference type="SMART" id="SM00487">
    <property type="entry name" value="DEXDc"/>
    <property type="match status" value="1"/>
</dbReference>
<dbReference type="InterPro" id="IPR011545">
    <property type="entry name" value="DEAD/DEAH_box_helicase_dom"/>
</dbReference>
<dbReference type="Gene3D" id="3.30.420.10">
    <property type="entry name" value="Ribonuclease H-like superfamily/Ribonuclease H"/>
    <property type="match status" value="1"/>
</dbReference>
<feature type="region of interest" description="Disordered" evidence="7">
    <location>
        <begin position="901"/>
        <end position="993"/>
    </location>
</feature>
<dbReference type="OMA" id="CYGMVYG"/>
<evidence type="ECO:0000259" key="8">
    <source>
        <dbReference type="PROSITE" id="PS51192"/>
    </source>
</evidence>
<dbReference type="Gene3D" id="1.10.3380.20">
    <property type="match status" value="1"/>
</dbReference>
<dbReference type="InterPro" id="IPR002298">
    <property type="entry name" value="DNA_polymerase_A"/>
</dbReference>
<evidence type="ECO:0000256" key="6">
    <source>
        <dbReference type="ARBA" id="ARBA00023242"/>
    </source>
</evidence>
<dbReference type="InterPro" id="IPR046931">
    <property type="entry name" value="HTH_61"/>
</dbReference>
<gene>
    <name evidence="11" type="primary">LOC108664374</name>
</gene>
<feature type="region of interest" description="Disordered" evidence="7">
    <location>
        <begin position="1653"/>
        <end position="1691"/>
    </location>
</feature>
<dbReference type="OrthoDB" id="2320933at2759"/>
<dbReference type="SUPFAM" id="SSF46785">
    <property type="entry name" value="Winged helix' DNA-binding domain"/>
    <property type="match status" value="1"/>
</dbReference>
<dbReference type="Pfam" id="PF21099">
    <property type="entry name" value="POLQ_helical"/>
    <property type="match status" value="1"/>
</dbReference>
<dbReference type="SUPFAM" id="SSF52540">
    <property type="entry name" value="P-loop containing nucleoside triphosphate hydrolases"/>
    <property type="match status" value="1"/>
</dbReference>